<feature type="compositionally biased region" description="Polar residues" evidence="3">
    <location>
        <begin position="11"/>
        <end position="24"/>
    </location>
</feature>
<dbReference type="Proteomes" id="UP000007110">
    <property type="component" value="Unassembled WGS sequence"/>
</dbReference>
<name>A0A7M7HM67_STRPU</name>
<dbReference type="Pfam" id="PF00531">
    <property type="entry name" value="Death"/>
    <property type="match status" value="1"/>
</dbReference>
<dbReference type="OMA" id="CELTNEV"/>
<dbReference type="KEGG" id="spu:100893882"/>
<dbReference type="EnsemblMetazoa" id="XM_011668005">
    <property type="protein sequence ID" value="XP_011666307"/>
    <property type="gene ID" value="LOC100893882"/>
</dbReference>
<dbReference type="CDD" id="cd01670">
    <property type="entry name" value="Death"/>
    <property type="match status" value="1"/>
</dbReference>
<reference evidence="6" key="2">
    <citation type="submission" date="2021-01" db="UniProtKB">
        <authorList>
            <consortium name="EnsemblMetazoa"/>
        </authorList>
    </citation>
    <scope>IDENTIFICATION</scope>
</reference>
<dbReference type="GO" id="GO:0005524">
    <property type="term" value="F:ATP binding"/>
    <property type="evidence" value="ECO:0007669"/>
    <property type="project" value="UniProtKB-KW"/>
</dbReference>
<proteinExistence type="predicted"/>
<feature type="domain" description="Death" evidence="4">
    <location>
        <begin position="43"/>
        <end position="114"/>
    </location>
</feature>
<dbReference type="RefSeq" id="XP_011666307.2">
    <property type="nucleotide sequence ID" value="XM_011668005.2"/>
</dbReference>
<feature type="domain" description="NACHT" evidence="5">
    <location>
        <begin position="204"/>
        <end position="330"/>
    </location>
</feature>
<organism evidence="6 7">
    <name type="scientific">Strongylocentrotus purpuratus</name>
    <name type="common">Purple sea urchin</name>
    <dbReference type="NCBI Taxonomy" id="7668"/>
    <lineage>
        <taxon>Eukaryota</taxon>
        <taxon>Metazoa</taxon>
        <taxon>Echinodermata</taxon>
        <taxon>Eleutherozoa</taxon>
        <taxon>Echinozoa</taxon>
        <taxon>Echinoidea</taxon>
        <taxon>Euechinoidea</taxon>
        <taxon>Echinacea</taxon>
        <taxon>Camarodonta</taxon>
        <taxon>Echinidea</taxon>
        <taxon>Strongylocentrotidae</taxon>
        <taxon>Strongylocentrotus</taxon>
    </lineage>
</organism>
<dbReference type="SUPFAM" id="SSF47986">
    <property type="entry name" value="DEATH domain"/>
    <property type="match status" value="1"/>
</dbReference>
<dbReference type="GeneID" id="100893882"/>
<evidence type="ECO:0000256" key="3">
    <source>
        <dbReference type="SAM" id="MobiDB-lite"/>
    </source>
</evidence>
<dbReference type="GO" id="GO:0007165">
    <property type="term" value="P:signal transduction"/>
    <property type="evidence" value="ECO:0007669"/>
    <property type="project" value="InterPro"/>
</dbReference>
<dbReference type="PANTHER" id="PTHR24407:SF14">
    <property type="entry name" value="SIR2-LIKE DOMAIN-CONTAINING PROTEIN"/>
    <property type="match status" value="1"/>
</dbReference>
<dbReference type="InterPro" id="IPR011029">
    <property type="entry name" value="DEATH-like_dom_sf"/>
</dbReference>
<evidence type="ECO:0000259" key="4">
    <source>
        <dbReference type="PROSITE" id="PS50017"/>
    </source>
</evidence>
<dbReference type="Pfam" id="PF05729">
    <property type="entry name" value="NACHT"/>
    <property type="match status" value="1"/>
</dbReference>
<dbReference type="Gene3D" id="3.40.50.300">
    <property type="entry name" value="P-loop containing nucleotide triphosphate hydrolases"/>
    <property type="match status" value="1"/>
</dbReference>
<dbReference type="PANTHER" id="PTHR24407">
    <property type="entry name" value="PROTEIN KINASE DOMAIN-CONTAINING PROTEIN"/>
    <property type="match status" value="1"/>
</dbReference>
<dbReference type="InterPro" id="IPR007111">
    <property type="entry name" value="NACHT_NTPase"/>
</dbReference>
<dbReference type="PROSITE" id="PS50017">
    <property type="entry name" value="DEATH_DOMAIN"/>
    <property type="match status" value="1"/>
</dbReference>
<dbReference type="SUPFAM" id="SSF52540">
    <property type="entry name" value="P-loop containing nucleoside triphosphate hydrolases"/>
    <property type="match status" value="1"/>
</dbReference>
<dbReference type="PROSITE" id="PS50837">
    <property type="entry name" value="NACHT"/>
    <property type="match status" value="1"/>
</dbReference>
<evidence type="ECO:0000313" key="6">
    <source>
        <dbReference type="EnsemblMetazoa" id="XP_011666307"/>
    </source>
</evidence>
<evidence type="ECO:0000313" key="7">
    <source>
        <dbReference type="Proteomes" id="UP000007110"/>
    </source>
</evidence>
<evidence type="ECO:0000256" key="2">
    <source>
        <dbReference type="ARBA" id="ARBA00022840"/>
    </source>
</evidence>
<keyword evidence="2" id="KW-0067">ATP-binding</keyword>
<evidence type="ECO:0000259" key="5">
    <source>
        <dbReference type="PROSITE" id="PS50837"/>
    </source>
</evidence>
<dbReference type="OrthoDB" id="120976at2759"/>
<dbReference type="InParanoid" id="A0A7M7HM67"/>
<dbReference type="InterPro" id="IPR000488">
    <property type="entry name" value="Death_dom"/>
</dbReference>
<dbReference type="InterPro" id="IPR032675">
    <property type="entry name" value="LRR_dom_sf"/>
</dbReference>
<keyword evidence="1" id="KW-0547">Nucleotide-binding</keyword>
<accession>A0A7M7HM67</accession>
<protein>
    <submittedName>
        <fullName evidence="6">Uncharacterized protein</fullName>
    </submittedName>
</protein>
<dbReference type="SUPFAM" id="SSF52047">
    <property type="entry name" value="RNI-like"/>
    <property type="match status" value="2"/>
</dbReference>
<sequence length="1320" mass="148685">MATHKPDETSSDVSPPSCDGTSPGTFSDLELHVISQKIPRHHWEELGLRLGFTGVQLQCFRDDNKHESPQRAIYDMLHQWKQINSGGEEQREVLVQALLDTRLKEVAESIIDGVVPSHSLDLDIEQLRKELIQFYLSDMCKIKFIPWDDESYIDLQKFYVRLSLVLQDSSIIVNGPKTLRPLQDSHDGIFSLAGNSQSESRQPMRLLLEGEAGMGKTTLIAKLAYDWATQADSSPLKDIPLFIAIPFREWKPEWTIGTAVRECLLASDSTITARQIDHYIKTNPEATKVVLEGYDEAKLSINDKKASGYIGRVLRNEELRETQILVTTRPWRVVDFKGFIRTYTRIEIEGFQKEEIDKYVKFFFKGQDDKEEHVLKYICEHPVVSGFLSGIPLFTAMLCELTNEVQTTVDDLDEFNTLSDLFRYFTSYLWGQYSTKSNYARSHEESEEALTKLLLHLGRVGLDGLFSPDKKLLFDSSDFIFAEGEGEEKSYSQDVEEMACKVGILSKHRRQIQLKNKVRQRTVTSSHAVSFFHKLSQEYCAGIYLAHLAKTNGTTFSNYLRKICSRTQLLEYKNVLLFGCGEGTHSARLILDHLAALQEKWVYLWDTNNNALEIAFLCNLESKSDGQLNTNLRRFLKSSSLDVFVSPYQHEPHISVAYKYMLSSGKSLPMEDCDLSISKEKDLHIFFDFMSYKNATSLTGLKLDVSNLKEESYLRFLECLQSFNHLCRLSVSVKGSTNISKLDKAPESCVYPTIRNLTLQSHSMDSLAEYLAFTCDRFPNVEDLTIDKALVGIWSQMERQNRSLVFLKRLTITSLTCGDQSMSALFNKISHTCPNLEEFNVSVGDKEVHLELQDKVKKMTQLGCLGLTLKHVANPLSSNDLMTFIASHAPSLKELRLDTGVSYGPVRTTAGVPMSAINDSVECATLRNTCKNEEDLMQILLYFPNVKSLKMTSCEPFRQCTRQISTEVLVKHVVTELEVNCSSMDFTNTLPNHFVITNSLQNSERTTLSFLSSFQSLTSLSLVNLPFRTLNLGGCPNMPNVRHLQLHGFFLQCARGLRPFFNSLPNLVSCQVPFSVNDDIIGDLSESLRERNNLRLLVVGMDAGIKENVGKMVEAIASLPSLEHLVFHINSLHDTLLHTLALALPVWTKLIFLGIHPYQMRDQTEPVGFEAMCPFADACVIHDQLSTVDLSLLQLTKETALKALGTASSAFGSPGQLSLRLTGPHLPCDWEVYTAVDTGRDAGYVTLVPPDTKMRYGEFHGGAGPKVGMNLCGVSLQTNAKDVMYWQSIGCPDIDAIFGDHDDVIKDDVKDDINTSIPEQ</sequence>
<evidence type="ECO:0000256" key="1">
    <source>
        <dbReference type="ARBA" id="ARBA00022741"/>
    </source>
</evidence>
<reference evidence="7" key="1">
    <citation type="submission" date="2015-02" db="EMBL/GenBank/DDBJ databases">
        <title>Genome sequencing for Strongylocentrotus purpuratus.</title>
        <authorList>
            <person name="Murali S."/>
            <person name="Liu Y."/>
            <person name="Vee V."/>
            <person name="English A."/>
            <person name="Wang M."/>
            <person name="Skinner E."/>
            <person name="Han Y."/>
            <person name="Muzny D.M."/>
            <person name="Worley K.C."/>
            <person name="Gibbs R.A."/>
        </authorList>
    </citation>
    <scope>NUCLEOTIDE SEQUENCE</scope>
</reference>
<dbReference type="Gene3D" id="1.10.533.10">
    <property type="entry name" value="Death Domain, Fas"/>
    <property type="match status" value="1"/>
</dbReference>
<keyword evidence="7" id="KW-1185">Reference proteome</keyword>
<feature type="region of interest" description="Disordered" evidence="3">
    <location>
        <begin position="1"/>
        <end position="24"/>
    </location>
</feature>
<dbReference type="InterPro" id="IPR027417">
    <property type="entry name" value="P-loop_NTPase"/>
</dbReference>
<dbReference type="Gene3D" id="3.80.10.10">
    <property type="entry name" value="Ribonuclease Inhibitor"/>
    <property type="match status" value="1"/>
</dbReference>